<dbReference type="PANTHER" id="PTHR10183">
    <property type="entry name" value="CALPAIN"/>
    <property type="match status" value="1"/>
</dbReference>
<comment type="caution">
    <text evidence="9">The sequence shown here is derived from an EMBL/GenBank/DDBJ whole genome shotgun (WGS) entry which is preliminary data.</text>
</comment>
<evidence type="ECO:0000313" key="9">
    <source>
        <dbReference type="EMBL" id="CAK9012587.1"/>
    </source>
</evidence>
<sequence>MAARRLQEAFEAFDQSGDGILSDLEMRKLLKALGFREEDAGRLVQAADGNQDGKIQVHEFLAWIAKQEPLFAETVHDGAGSIDVTLTNTSDRTRQIFTLTFSDREHVACPEGNPVSLVLNPGETLTKTVLLVQGEPFTYSWRMACRSEFTSFQDDPEAFVDPEFPHDETSIGHCGDARRDLGHPERWVRGRMLGDPREAALFETLRPENVAQGKLGDCWLLTALSSLAAHPAKLKSLFDTKHLTADGKYGIWLFDLSTKTWAKVVVDEFIPCDVLFGEPRPTFAQATGEELWVLLLEKAMAKWCGSYGALDGGQDTWAFMVLTGQSEVECLRKRKEGGWNKCRSDPSTIHAHSPHGMRWRWTSGYPFDEDKLFRILKDRLIDKHVLSCRIYAHDKSVEAKLPNGLVCNHAYALLQVLEETLDNGDPVKLVQCRNPWGTGEWKGDWADFDHVKKGVASRRWQENPRLQQRLEVGRKNNGSFFMSFEEFSGSFNRIYVCPCGDRPIEAEELAEEFVSCVLRFMTGESLVTSSMSMHSSFETDLAAARAERQRENNATGAALADEMAKWTDEEISQCWASTQGVIRALSTTTGCASAVFQVLDEDSDGAIDREEFRKGLRQLLAGNNLLRNMHVWEPLLWKLVDEDSSGVVSPHEMNLAFSVR</sequence>
<dbReference type="InterPro" id="IPR018247">
    <property type="entry name" value="EF_Hand_1_Ca_BS"/>
</dbReference>
<dbReference type="SMART" id="SM00230">
    <property type="entry name" value="CysPc"/>
    <property type="match status" value="1"/>
</dbReference>
<dbReference type="Pfam" id="PF13202">
    <property type="entry name" value="EF-hand_5"/>
    <property type="match status" value="1"/>
</dbReference>
<feature type="active site" evidence="6">
    <location>
        <position position="218"/>
    </location>
</feature>
<evidence type="ECO:0000256" key="2">
    <source>
        <dbReference type="ARBA" id="ARBA00022670"/>
    </source>
</evidence>
<dbReference type="InterPro" id="IPR001300">
    <property type="entry name" value="Peptidase_C2_calpain_cat"/>
</dbReference>
<proteinExistence type="inferred from homology"/>
<evidence type="ECO:0000256" key="5">
    <source>
        <dbReference type="ARBA" id="ARBA00022837"/>
    </source>
</evidence>
<dbReference type="Pfam" id="PF13499">
    <property type="entry name" value="EF-hand_7"/>
    <property type="match status" value="1"/>
</dbReference>
<accession>A0ABP0JE08</accession>
<protein>
    <recommendedName>
        <fullName evidence="11">Calmodulin</fullName>
    </recommendedName>
</protein>
<dbReference type="InterPro" id="IPR002048">
    <property type="entry name" value="EF_hand_dom"/>
</dbReference>
<evidence type="ECO:0000256" key="3">
    <source>
        <dbReference type="ARBA" id="ARBA00022801"/>
    </source>
</evidence>
<evidence type="ECO:0000259" key="8">
    <source>
        <dbReference type="PROSITE" id="PS50222"/>
    </source>
</evidence>
<name>A0ABP0JE08_9DINO</name>
<dbReference type="PROSITE" id="PS50203">
    <property type="entry name" value="CALPAIN_CAT"/>
    <property type="match status" value="1"/>
</dbReference>
<dbReference type="SMART" id="SM00054">
    <property type="entry name" value="EFh"/>
    <property type="match status" value="3"/>
</dbReference>
<keyword evidence="10" id="KW-1185">Reference proteome</keyword>
<dbReference type="PROSITE" id="PS50222">
    <property type="entry name" value="EF_HAND_2"/>
    <property type="match status" value="2"/>
</dbReference>
<dbReference type="PROSITE" id="PS00139">
    <property type="entry name" value="THIOL_PROTEASE_CYS"/>
    <property type="match status" value="1"/>
</dbReference>
<keyword evidence="4 6" id="KW-0788">Thiol protease</keyword>
<feature type="domain" description="EF-hand" evidence="8">
    <location>
        <begin position="1"/>
        <end position="36"/>
    </location>
</feature>
<dbReference type="Pfam" id="PF00648">
    <property type="entry name" value="Peptidase_C2"/>
    <property type="match status" value="1"/>
</dbReference>
<feature type="non-terminal residue" evidence="9">
    <location>
        <position position="660"/>
    </location>
</feature>
<feature type="domain" description="EF-hand" evidence="8">
    <location>
        <begin position="587"/>
        <end position="622"/>
    </location>
</feature>
<dbReference type="Gene3D" id="3.90.70.10">
    <property type="entry name" value="Cysteine proteinases"/>
    <property type="match status" value="1"/>
</dbReference>
<evidence type="ECO:0000256" key="4">
    <source>
        <dbReference type="ARBA" id="ARBA00022807"/>
    </source>
</evidence>
<gene>
    <name evidence="9" type="ORF">CCMP2556_LOCUS10910</name>
</gene>
<evidence type="ECO:0008006" key="11">
    <source>
        <dbReference type="Google" id="ProtNLM"/>
    </source>
</evidence>
<dbReference type="SUPFAM" id="SSF47473">
    <property type="entry name" value="EF-hand"/>
    <property type="match status" value="1"/>
</dbReference>
<organism evidence="9 10">
    <name type="scientific">Durusdinium trenchii</name>
    <dbReference type="NCBI Taxonomy" id="1381693"/>
    <lineage>
        <taxon>Eukaryota</taxon>
        <taxon>Sar</taxon>
        <taxon>Alveolata</taxon>
        <taxon>Dinophyceae</taxon>
        <taxon>Suessiales</taxon>
        <taxon>Symbiodiniaceae</taxon>
        <taxon>Durusdinium</taxon>
    </lineage>
</organism>
<dbReference type="Proteomes" id="UP001642484">
    <property type="component" value="Unassembled WGS sequence"/>
</dbReference>
<keyword evidence="5" id="KW-0106">Calcium</keyword>
<evidence type="ECO:0000256" key="1">
    <source>
        <dbReference type="ARBA" id="ARBA00007623"/>
    </source>
</evidence>
<dbReference type="SUPFAM" id="SSF54001">
    <property type="entry name" value="Cysteine proteinases"/>
    <property type="match status" value="1"/>
</dbReference>
<dbReference type="InterPro" id="IPR022684">
    <property type="entry name" value="Calpain_cysteine_protease"/>
</dbReference>
<dbReference type="PANTHER" id="PTHR10183:SF379">
    <property type="entry name" value="CALPAIN-5"/>
    <property type="match status" value="1"/>
</dbReference>
<evidence type="ECO:0000259" key="7">
    <source>
        <dbReference type="PROSITE" id="PS50203"/>
    </source>
</evidence>
<dbReference type="EMBL" id="CAXAMN010005136">
    <property type="protein sequence ID" value="CAK9012587.1"/>
    <property type="molecule type" value="Genomic_DNA"/>
</dbReference>
<dbReference type="Gene3D" id="1.10.238.10">
    <property type="entry name" value="EF-hand"/>
    <property type="match status" value="2"/>
</dbReference>
<dbReference type="PRINTS" id="PR00704">
    <property type="entry name" value="CALPAIN"/>
</dbReference>
<keyword evidence="3 6" id="KW-0378">Hydrolase</keyword>
<dbReference type="InterPro" id="IPR038765">
    <property type="entry name" value="Papain-like_cys_pep_sf"/>
</dbReference>
<evidence type="ECO:0000313" key="10">
    <source>
        <dbReference type="Proteomes" id="UP001642484"/>
    </source>
</evidence>
<dbReference type="PROSITE" id="PS00018">
    <property type="entry name" value="EF_HAND_1"/>
    <property type="match status" value="4"/>
</dbReference>
<dbReference type="InterPro" id="IPR000169">
    <property type="entry name" value="Pept_cys_AS"/>
</dbReference>
<keyword evidence="2 6" id="KW-0645">Protease</keyword>
<evidence type="ECO:0000256" key="6">
    <source>
        <dbReference type="PROSITE-ProRule" id="PRU00239"/>
    </source>
</evidence>
<dbReference type="InterPro" id="IPR011992">
    <property type="entry name" value="EF-hand-dom_pair"/>
</dbReference>
<reference evidence="9 10" key="1">
    <citation type="submission" date="2024-02" db="EMBL/GenBank/DDBJ databases">
        <authorList>
            <person name="Chen Y."/>
            <person name="Shah S."/>
            <person name="Dougan E. K."/>
            <person name="Thang M."/>
            <person name="Chan C."/>
        </authorList>
    </citation>
    <scope>NUCLEOTIDE SEQUENCE [LARGE SCALE GENOMIC DNA]</scope>
</reference>
<feature type="active site" evidence="6">
    <location>
        <position position="409"/>
    </location>
</feature>
<comment type="similarity">
    <text evidence="1">Belongs to the peptidase C2 family.</text>
</comment>
<feature type="domain" description="Calpain catalytic" evidence="7">
    <location>
        <begin position="158"/>
        <end position="500"/>
    </location>
</feature>
<feature type="active site" evidence="6">
    <location>
        <position position="434"/>
    </location>
</feature>
<dbReference type="CDD" id="cd00051">
    <property type="entry name" value="EFh"/>
    <property type="match status" value="1"/>
</dbReference>